<dbReference type="AlphaFoldDB" id="A0A0V7ZNI9"/>
<dbReference type="PANTHER" id="PTHR46268:SF8">
    <property type="entry name" value="UNIVERSAL STRESS PROTEIN SLL1388"/>
    <property type="match status" value="1"/>
</dbReference>
<evidence type="ECO:0000313" key="4">
    <source>
        <dbReference type="EMBL" id="KST65583.1"/>
    </source>
</evidence>
<keyword evidence="6" id="KW-1185">Reference proteome</keyword>
<sequence length="187" mass="21368">MFHRLLVAIDNSDMSQYVFDEAVSLAKTNNANLMLLHVLNPLDEQYINGMVIEPTIFYLEHQGESNKKCIDWERLEEQRLKWLKSKCERAEKLGIVTESNQHIGEPSRIICDVAYSWDADLIVIGRRGLRGFSEFFLGSVSNYVLHHAHCSVLIVQGPVTETDARKVSQTQKLKTETDTKTETENSV</sequence>
<dbReference type="PRINTS" id="PR01438">
    <property type="entry name" value="UNVRSLSTRESS"/>
</dbReference>
<dbReference type="RefSeq" id="WP_058183875.1">
    <property type="nucleotide sequence ID" value="NZ_LMTZ01000100.1"/>
</dbReference>
<comment type="caution">
    <text evidence="5">The sequence shown here is derived from an EMBL/GenBank/DDBJ whole genome shotgun (WGS) entry which is preliminary data.</text>
</comment>
<feature type="compositionally biased region" description="Basic and acidic residues" evidence="2">
    <location>
        <begin position="173"/>
        <end position="187"/>
    </location>
</feature>
<evidence type="ECO:0000313" key="5">
    <source>
        <dbReference type="EMBL" id="KST66027.1"/>
    </source>
</evidence>
<dbReference type="PIRSF" id="PIRSF006276">
    <property type="entry name" value="UspA"/>
    <property type="match status" value="1"/>
</dbReference>
<dbReference type="InterPro" id="IPR014729">
    <property type="entry name" value="Rossmann-like_a/b/a_fold"/>
</dbReference>
<protein>
    <submittedName>
        <fullName evidence="5">Universal stress protein UspA</fullName>
    </submittedName>
</protein>
<dbReference type="EMBL" id="LMTZ01000100">
    <property type="protein sequence ID" value="KST66027.1"/>
    <property type="molecule type" value="Genomic_DNA"/>
</dbReference>
<dbReference type="SUPFAM" id="SSF52402">
    <property type="entry name" value="Adenine nucleotide alpha hydrolases-like"/>
    <property type="match status" value="1"/>
</dbReference>
<evidence type="ECO:0000259" key="3">
    <source>
        <dbReference type="Pfam" id="PF00582"/>
    </source>
</evidence>
<organism evidence="5 6">
    <name type="scientific">Mastigocoleus testarum BC008</name>
    <dbReference type="NCBI Taxonomy" id="371196"/>
    <lineage>
        <taxon>Bacteria</taxon>
        <taxon>Bacillati</taxon>
        <taxon>Cyanobacteriota</taxon>
        <taxon>Cyanophyceae</taxon>
        <taxon>Nostocales</taxon>
        <taxon>Hapalosiphonaceae</taxon>
        <taxon>Mastigocoleus</taxon>
    </lineage>
</organism>
<dbReference type="PANTHER" id="PTHR46268">
    <property type="entry name" value="STRESS RESPONSE PROTEIN NHAX"/>
    <property type="match status" value="1"/>
</dbReference>
<dbReference type="InterPro" id="IPR006016">
    <property type="entry name" value="UspA"/>
</dbReference>
<dbReference type="Pfam" id="PF00582">
    <property type="entry name" value="Usp"/>
    <property type="match status" value="1"/>
</dbReference>
<dbReference type="InterPro" id="IPR006015">
    <property type="entry name" value="Universal_stress_UspA"/>
</dbReference>
<feature type="domain" description="UspA" evidence="3">
    <location>
        <begin position="1"/>
        <end position="155"/>
    </location>
</feature>
<name>A0A0V7ZNI9_9CYAN</name>
<dbReference type="CDD" id="cd00293">
    <property type="entry name" value="USP-like"/>
    <property type="match status" value="1"/>
</dbReference>
<accession>A0A0V7ZNI9</accession>
<dbReference type="Proteomes" id="UP000053372">
    <property type="component" value="Unassembled WGS sequence"/>
</dbReference>
<dbReference type="EMBL" id="LMTZ01000107">
    <property type="protein sequence ID" value="KST65583.1"/>
    <property type="molecule type" value="Genomic_DNA"/>
</dbReference>
<proteinExistence type="inferred from homology"/>
<evidence type="ECO:0000313" key="6">
    <source>
        <dbReference type="Proteomes" id="UP000053372"/>
    </source>
</evidence>
<gene>
    <name evidence="5" type="ORF">BC008_23905</name>
    <name evidence="4" type="ORF">BC008_42450</name>
</gene>
<dbReference type="OrthoDB" id="516822at2"/>
<reference evidence="5 6" key="1">
    <citation type="journal article" date="2015" name="Genome Announc.">
        <title>Draft Genome of the Euendolithic (true boring) Cyanobacterium Mastigocoleus testarum strain BC008.</title>
        <authorList>
            <person name="Guida B.S."/>
            <person name="Garcia-Pichel F."/>
        </authorList>
    </citation>
    <scope>NUCLEOTIDE SEQUENCE [LARGE SCALE GENOMIC DNA]</scope>
    <source>
        <strain evidence="5 6">BC008</strain>
    </source>
</reference>
<feature type="region of interest" description="Disordered" evidence="2">
    <location>
        <begin position="165"/>
        <end position="187"/>
    </location>
</feature>
<dbReference type="Gene3D" id="3.40.50.620">
    <property type="entry name" value="HUPs"/>
    <property type="match status" value="1"/>
</dbReference>
<comment type="similarity">
    <text evidence="1">Belongs to the universal stress protein A family.</text>
</comment>
<evidence type="ECO:0000256" key="1">
    <source>
        <dbReference type="ARBA" id="ARBA00008791"/>
    </source>
</evidence>
<evidence type="ECO:0000256" key="2">
    <source>
        <dbReference type="SAM" id="MobiDB-lite"/>
    </source>
</evidence>